<keyword evidence="1" id="KW-1133">Transmembrane helix</keyword>
<organism evidence="2 3">
    <name type="scientific">Fasciola hepatica</name>
    <name type="common">Liver fluke</name>
    <dbReference type="NCBI Taxonomy" id="6192"/>
    <lineage>
        <taxon>Eukaryota</taxon>
        <taxon>Metazoa</taxon>
        <taxon>Spiralia</taxon>
        <taxon>Lophotrochozoa</taxon>
        <taxon>Platyhelminthes</taxon>
        <taxon>Trematoda</taxon>
        <taxon>Digenea</taxon>
        <taxon>Plagiorchiida</taxon>
        <taxon>Echinostomata</taxon>
        <taxon>Echinostomatoidea</taxon>
        <taxon>Fasciolidae</taxon>
        <taxon>Fasciola</taxon>
    </lineage>
</organism>
<keyword evidence="1" id="KW-0812">Transmembrane</keyword>
<dbReference type="EMBL" id="JXXN02000735">
    <property type="protein sequence ID" value="THD26455.1"/>
    <property type="molecule type" value="Genomic_DNA"/>
</dbReference>
<dbReference type="Proteomes" id="UP000230066">
    <property type="component" value="Unassembled WGS sequence"/>
</dbReference>
<evidence type="ECO:0000313" key="3">
    <source>
        <dbReference type="Proteomes" id="UP000230066"/>
    </source>
</evidence>
<accession>A0A4E0RH59</accession>
<evidence type="ECO:0000313" key="2">
    <source>
        <dbReference type="EMBL" id="THD26455.1"/>
    </source>
</evidence>
<evidence type="ECO:0000256" key="1">
    <source>
        <dbReference type="SAM" id="Phobius"/>
    </source>
</evidence>
<dbReference type="Gene3D" id="3.40.50.300">
    <property type="entry name" value="P-loop containing nucleotide triphosphate hydrolases"/>
    <property type="match status" value="1"/>
</dbReference>
<dbReference type="PANTHER" id="PTHR36978">
    <property type="entry name" value="P-LOOP CONTAINING NUCLEOTIDE TRIPHOSPHATE HYDROLASE"/>
    <property type="match status" value="1"/>
</dbReference>
<dbReference type="InterPro" id="IPR040632">
    <property type="entry name" value="Sulfotransfer_4"/>
</dbReference>
<sequence>MCTGGVSADNAPLFVVGLNVCRTGTTTLKSALEILYHKPCYHMTEVVCKHREHVKLWNQLNGLIEQDPNNDLPEDVIRQIFRGYRSTTDIPSCTIYRQLMKLYPEAKFVFIHRDPYTWIQSMRQTALPKKFILGTSWLDRLKERMFLVPGIIHLAEKSLTLALGGNVDLTSDEQLIQGYRNRYDEIKRVIPAERLLVFHLKDGWEPLCRFLGKTIPDVPFPHMNDRAQMQSRLKKMNRRMNGILLLSAFVICLITAMGWALFVSSTPFV</sequence>
<name>A0A4E0RH59_FASHE</name>
<dbReference type="PANTHER" id="PTHR36978:SF4">
    <property type="entry name" value="P-LOOP CONTAINING NUCLEOSIDE TRIPHOSPHATE HYDROLASE PROTEIN"/>
    <property type="match status" value="1"/>
</dbReference>
<evidence type="ECO:0008006" key="4">
    <source>
        <dbReference type="Google" id="ProtNLM"/>
    </source>
</evidence>
<dbReference type="Pfam" id="PF17784">
    <property type="entry name" value="Sulfotransfer_4"/>
    <property type="match status" value="1"/>
</dbReference>
<comment type="caution">
    <text evidence="2">The sequence shown here is derived from an EMBL/GenBank/DDBJ whole genome shotgun (WGS) entry which is preliminary data.</text>
</comment>
<gene>
    <name evidence="2" type="ORF">D915_002645</name>
</gene>
<keyword evidence="3" id="KW-1185">Reference proteome</keyword>
<dbReference type="AlphaFoldDB" id="A0A4E0RH59"/>
<feature type="transmembrane region" description="Helical" evidence="1">
    <location>
        <begin position="242"/>
        <end position="262"/>
    </location>
</feature>
<proteinExistence type="predicted"/>
<keyword evidence="1" id="KW-0472">Membrane</keyword>
<reference evidence="2" key="1">
    <citation type="submission" date="2019-03" db="EMBL/GenBank/DDBJ databases">
        <title>Improved annotation for the trematode Fasciola hepatica.</title>
        <authorList>
            <person name="Choi Y.-J."/>
            <person name="Martin J."/>
            <person name="Mitreva M."/>
        </authorList>
    </citation>
    <scope>NUCLEOTIDE SEQUENCE [LARGE SCALE GENOMIC DNA]</scope>
</reference>
<dbReference type="InterPro" id="IPR027417">
    <property type="entry name" value="P-loop_NTPase"/>
</dbReference>
<dbReference type="SUPFAM" id="SSF52540">
    <property type="entry name" value="P-loop containing nucleoside triphosphate hydrolases"/>
    <property type="match status" value="1"/>
</dbReference>
<protein>
    <recommendedName>
        <fullName evidence="4">Sulfotransferase family protein</fullName>
    </recommendedName>
</protein>